<evidence type="ECO:0000313" key="2">
    <source>
        <dbReference type="EMBL" id="OJH39337.1"/>
    </source>
</evidence>
<dbReference type="InterPro" id="IPR019734">
    <property type="entry name" value="TPR_rpt"/>
</dbReference>
<keyword evidence="3" id="KW-1185">Reference proteome</keyword>
<dbReference type="EMBL" id="MPIN01000004">
    <property type="protein sequence ID" value="OJH39337.1"/>
    <property type="molecule type" value="Genomic_DNA"/>
</dbReference>
<proteinExistence type="predicted"/>
<organism evidence="2 3">
    <name type="scientific">Cystobacter ferrugineus</name>
    <dbReference type="NCBI Taxonomy" id="83449"/>
    <lineage>
        <taxon>Bacteria</taxon>
        <taxon>Pseudomonadati</taxon>
        <taxon>Myxococcota</taxon>
        <taxon>Myxococcia</taxon>
        <taxon>Myxococcales</taxon>
        <taxon>Cystobacterineae</taxon>
        <taxon>Archangiaceae</taxon>
        <taxon>Cystobacter</taxon>
    </lineage>
</organism>
<dbReference type="RefSeq" id="WP_071899508.1">
    <property type="nucleotide sequence ID" value="NZ_MPIN01000004.1"/>
</dbReference>
<dbReference type="AlphaFoldDB" id="A0A1L9BAN5"/>
<dbReference type="PANTHER" id="PTHR46014">
    <property type="entry name" value="TETRATRICOPEPTIDE REPEAT PROTEIN 1"/>
    <property type="match status" value="1"/>
</dbReference>
<dbReference type="SMART" id="SM00028">
    <property type="entry name" value="TPR"/>
    <property type="match status" value="2"/>
</dbReference>
<reference evidence="3" key="1">
    <citation type="submission" date="2016-11" db="EMBL/GenBank/DDBJ databases">
        <authorList>
            <person name="Shukria A."/>
            <person name="Stevens D.C."/>
        </authorList>
    </citation>
    <scope>NUCLEOTIDE SEQUENCE [LARGE SCALE GENOMIC DNA]</scope>
    <source>
        <strain evidence="3">Cbfe23</strain>
    </source>
</reference>
<protein>
    <submittedName>
        <fullName evidence="2">Uncharacterized protein</fullName>
    </submittedName>
</protein>
<dbReference type="PANTHER" id="PTHR46014:SF1">
    <property type="entry name" value="TETRATRICOPEPTIDE REPEAT PROTEIN 1"/>
    <property type="match status" value="1"/>
</dbReference>
<dbReference type="SUPFAM" id="SSF48452">
    <property type="entry name" value="TPR-like"/>
    <property type="match status" value="1"/>
</dbReference>
<dbReference type="OrthoDB" id="5513993at2"/>
<dbReference type="Pfam" id="PF00515">
    <property type="entry name" value="TPR_1"/>
    <property type="match status" value="1"/>
</dbReference>
<dbReference type="STRING" id="83449.BON30_17630"/>
<keyword evidence="1" id="KW-0802">TPR repeat</keyword>
<comment type="caution">
    <text evidence="2">The sequence shown here is derived from an EMBL/GenBank/DDBJ whole genome shotgun (WGS) entry which is preliminary data.</text>
</comment>
<sequence length="167" mass="18391">MTNSQQKPASKTLAIPAEAGERLVLGEISPAEFLGIPRERLYEIATRGHELLVTGKLKDALEIFKGLVAASPHDSVFHCNLAAVYTQLEQYPEAMEEYTRAIELNIGNVDALVGRVELFLRDNRVVEALQDIKSVLKYDPEGKRENTKRARAILASLQSAAESASKS</sequence>
<dbReference type="Proteomes" id="UP000182229">
    <property type="component" value="Unassembled WGS sequence"/>
</dbReference>
<evidence type="ECO:0000313" key="3">
    <source>
        <dbReference type="Proteomes" id="UP000182229"/>
    </source>
</evidence>
<dbReference type="InterPro" id="IPR011990">
    <property type="entry name" value="TPR-like_helical_dom_sf"/>
</dbReference>
<evidence type="ECO:0000256" key="1">
    <source>
        <dbReference type="PROSITE-ProRule" id="PRU00339"/>
    </source>
</evidence>
<reference evidence="2 3" key="2">
    <citation type="submission" date="2016-12" db="EMBL/GenBank/DDBJ databases">
        <title>Draft Genome Sequence of Cystobacter ferrugineus Strain Cbfe23.</title>
        <authorList>
            <person name="Akbar S."/>
            <person name="Dowd S.E."/>
            <person name="Stevens D.C."/>
        </authorList>
    </citation>
    <scope>NUCLEOTIDE SEQUENCE [LARGE SCALE GENOMIC DNA]</scope>
    <source>
        <strain evidence="2 3">Cbfe23</strain>
    </source>
</reference>
<gene>
    <name evidence="2" type="ORF">BON30_17630</name>
</gene>
<dbReference type="PROSITE" id="PS50005">
    <property type="entry name" value="TPR"/>
    <property type="match status" value="1"/>
</dbReference>
<name>A0A1L9BAN5_9BACT</name>
<accession>A0A1L9BAN5</accession>
<feature type="repeat" description="TPR" evidence="1">
    <location>
        <begin position="75"/>
        <end position="108"/>
    </location>
</feature>
<dbReference type="Gene3D" id="1.25.40.10">
    <property type="entry name" value="Tetratricopeptide repeat domain"/>
    <property type="match status" value="1"/>
</dbReference>
<dbReference type="InterPro" id="IPR052769">
    <property type="entry name" value="TPR_domain_protein"/>
</dbReference>